<evidence type="ECO:0000313" key="2">
    <source>
        <dbReference type="EMBL" id="KJJ86121.1"/>
    </source>
</evidence>
<evidence type="ECO:0000256" key="1">
    <source>
        <dbReference type="SAM" id="Phobius"/>
    </source>
</evidence>
<sequence length="46" mass="5405">MSVANFLFHQDVMWWLAGLMGSIIGAVWNFAVTSTFTWNWKKKNNR</sequence>
<keyword evidence="1" id="KW-1133">Transmembrane helix</keyword>
<keyword evidence="1" id="KW-0812">Transmembrane</keyword>
<organism evidence="2 3">
    <name type="scientific">Candidatus Omnitrophus magneticus</name>
    <dbReference type="NCBI Taxonomy" id="1609969"/>
    <lineage>
        <taxon>Bacteria</taxon>
        <taxon>Pseudomonadati</taxon>
        <taxon>Candidatus Omnitrophota</taxon>
        <taxon>Candidatus Omnitrophus</taxon>
    </lineage>
</organism>
<protein>
    <recommendedName>
        <fullName evidence="4">GtrA-like protein domain-containing protein</fullName>
    </recommendedName>
</protein>
<proteinExistence type="predicted"/>
<keyword evidence="1" id="KW-0472">Membrane</keyword>
<evidence type="ECO:0008006" key="4">
    <source>
        <dbReference type="Google" id="ProtNLM"/>
    </source>
</evidence>
<gene>
    <name evidence="2" type="ORF">OMAG_000011</name>
</gene>
<name>A0A0F0CX15_9BACT</name>
<comment type="caution">
    <text evidence="2">The sequence shown here is derived from an EMBL/GenBank/DDBJ whole genome shotgun (WGS) entry which is preliminary data.</text>
</comment>
<keyword evidence="3" id="KW-1185">Reference proteome</keyword>
<dbReference type="EMBL" id="JYNY01000007">
    <property type="protein sequence ID" value="KJJ86121.1"/>
    <property type="molecule type" value="Genomic_DNA"/>
</dbReference>
<dbReference type="AlphaFoldDB" id="A0A0F0CX15"/>
<accession>A0A0F0CX15</accession>
<feature type="transmembrane region" description="Helical" evidence="1">
    <location>
        <begin position="12"/>
        <end position="38"/>
    </location>
</feature>
<evidence type="ECO:0000313" key="3">
    <source>
        <dbReference type="Proteomes" id="UP000033428"/>
    </source>
</evidence>
<dbReference type="Proteomes" id="UP000033428">
    <property type="component" value="Unassembled WGS sequence"/>
</dbReference>
<reference evidence="2 3" key="1">
    <citation type="submission" date="2015-02" db="EMBL/GenBank/DDBJ databases">
        <title>Single-cell genomics of uncultivated deep-branching MTB reveals a conserved set of magnetosome genes.</title>
        <authorList>
            <person name="Kolinko S."/>
            <person name="Richter M."/>
            <person name="Glockner F.O."/>
            <person name="Brachmann A."/>
            <person name="Schuler D."/>
        </authorList>
    </citation>
    <scope>NUCLEOTIDE SEQUENCE [LARGE SCALE GENOMIC DNA]</scope>
    <source>
        <strain evidence="2">SKK-01</strain>
    </source>
</reference>